<sequence>MKTKPLQSFNRAEIALVADSMRRYMFQVSKLSARMILSEYIKVIQKGKDVELDGMGMEYIFSSLQAKANEISDRFGDKKKEISMIRQLAEEVRSKRVYFQQSFYSNPIKKEAPTAGTVSTSILIY</sequence>
<gene>
    <name evidence="1" type="ORF">J7W16_08395</name>
</gene>
<evidence type="ECO:0000313" key="1">
    <source>
        <dbReference type="EMBL" id="MBP3951154.1"/>
    </source>
</evidence>
<dbReference type="RefSeq" id="WP_210596851.1">
    <property type="nucleotide sequence ID" value="NZ_JAGKSQ010000003.1"/>
</dbReference>
<dbReference type="Proteomes" id="UP000678228">
    <property type="component" value="Unassembled WGS sequence"/>
</dbReference>
<reference evidence="1" key="1">
    <citation type="submission" date="2021-03" db="EMBL/GenBank/DDBJ databases">
        <title>Bacillus suaedae sp. nov., isolated from Suaeda aralocaspica.</title>
        <authorList>
            <person name="Lei R.F.R."/>
        </authorList>
    </citation>
    <scope>NUCLEOTIDE SEQUENCE</scope>
    <source>
        <strain evidence="1">YZJH907-2</strain>
    </source>
</reference>
<name>A0A940WR36_9BACI</name>
<evidence type="ECO:0000313" key="2">
    <source>
        <dbReference type="Proteomes" id="UP000678228"/>
    </source>
</evidence>
<organism evidence="1 2">
    <name type="scientific">Halalkalibacter suaedae</name>
    <dbReference type="NCBI Taxonomy" id="2822140"/>
    <lineage>
        <taxon>Bacteria</taxon>
        <taxon>Bacillati</taxon>
        <taxon>Bacillota</taxon>
        <taxon>Bacilli</taxon>
        <taxon>Bacillales</taxon>
        <taxon>Bacillaceae</taxon>
        <taxon>Halalkalibacter</taxon>
    </lineage>
</organism>
<proteinExistence type="predicted"/>
<dbReference type="AlphaFoldDB" id="A0A940WR36"/>
<accession>A0A940WR36</accession>
<comment type="caution">
    <text evidence="1">The sequence shown here is derived from an EMBL/GenBank/DDBJ whole genome shotgun (WGS) entry which is preliminary data.</text>
</comment>
<protein>
    <submittedName>
        <fullName evidence="1">Uncharacterized protein</fullName>
    </submittedName>
</protein>
<dbReference type="EMBL" id="JAGKSQ010000003">
    <property type="protein sequence ID" value="MBP3951154.1"/>
    <property type="molecule type" value="Genomic_DNA"/>
</dbReference>
<keyword evidence="2" id="KW-1185">Reference proteome</keyword>